<evidence type="ECO:0000256" key="1">
    <source>
        <dbReference type="SAM" id="MobiDB-lite"/>
    </source>
</evidence>
<protein>
    <submittedName>
        <fullName evidence="2">Uncharacterized protein</fullName>
    </submittedName>
</protein>
<feature type="compositionally biased region" description="Acidic residues" evidence="1">
    <location>
        <begin position="47"/>
        <end position="74"/>
    </location>
</feature>
<reference evidence="3" key="2">
    <citation type="submission" date="2015-01" db="EMBL/GenBank/DDBJ databases">
        <title>Evolutionary Origins and Diversification of the Mycorrhizal Mutualists.</title>
        <authorList>
            <consortium name="DOE Joint Genome Institute"/>
            <consortium name="Mycorrhizal Genomics Consortium"/>
            <person name="Kohler A."/>
            <person name="Kuo A."/>
            <person name="Nagy L.G."/>
            <person name="Floudas D."/>
            <person name="Copeland A."/>
            <person name="Barry K.W."/>
            <person name="Cichocki N."/>
            <person name="Veneault-Fourrey C."/>
            <person name="LaButti K."/>
            <person name="Lindquist E.A."/>
            <person name="Lipzen A."/>
            <person name="Lundell T."/>
            <person name="Morin E."/>
            <person name="Murat C."/>
            <person name="Riley R."/>
            <person name="Ohm R."/>
            <person name="Sun H."/>
            <person name="Tunlid A."/>
            <person name="Henrissat B."/>
            <person name="Grigoriev I.V."/>
            <person name="Hibbett D.S."/>
            <person name="Martin F."/>
        </authorList>
    </citation>
    <scope>NUCLEOTIDE SEQUENCE [LARGE SCALE GENOMIC DNA]</scope>
    <source>
        <strain evidence="3">LaAM-08-1</strain>
    </source>
</reference>
<accession>A0A0C9X5G7</accession>
<dbReference type="Proteomes" id="UP000054477">
    <property type="component" value="Unassembled WGS sequence"/>
</dbReference>
<proteinExistence type="predicted"/>
<dbReference type="HOGENOM" id="CLU_2171472_0_0_1"/>
<keyword evidence="3" id="KW-1185">Reference proteome</keyword>
<organism evidence="2 3">
    <name type="scientific">Laccaria amethystina LaAM-08-1</name>
    <dbReference type="NCBI Taxonomy" id="1095629"/>
    <lineage>
        <taxon>Eukaryota</taxon>
        <taxon>Fungi</taxon>
        <taxon>Dikarya</taxon>
        <taxon>Basidiomycota</taxon>
        <taxon>Agaricomycotina</taxon>
        <taxon>Agaricomycetes</taxon>
        <taxon>Agaricomycetidae</taxon>
        <taxon>Agaricales</taxon>
        <taxon>Agaricineae</taxon>
        <taxon>Hydnangiaceae</taxon>
        <taxon>Laccaria</taxon>
    </lineage>
</organism>
<reference evidence="2 3" key="1">
    <citation type="submission" date="2014-04" db="EMBL/GenBank/DDBJ databases">
        <authorList>
            <consortium name="DOE Joint Genome Institute"/>
            <person name="Kuo A."/>
            <person name="Kohler A."/>
            <person name="Nagy L.G."/>
            <person name="Floudas D."/>
            <person name="Copeland A."/>
            <person name="Barry K.W."/>
            <person name="Cichocki N."/>
            <person name="Veneault-Fourrey C."/>
            <person name="LaButti K."/>
            <person name="Lindquist E.A."/>
            <person name="Lipzen A."/>
            <person name="Lundell T."/>
            <person name="Morin E."/>
            <person name="Murat C."/>
            <person name="Sun H."/>
            <person name="Tunlid A."/>
            <person name="Henrissat B."/>
            <person name="Grigoriev I.V."/>
            <person name="Hibbett D.S."/>
            <person name="Martin F."/>
            <person name="Nordberg H.P."/>
            <person name="Cantor M.N."/>
            <person name="Hua S.X."/>
        </authorList>
    </citation>
    <scope>NUCLEOTIDE SEQUENCE [LARGE SCALE GENOMIC DNA]</scope>
    <source>
        <strain evidence="2 3">LaAM-08-1</strain>
    </source>
</reference>
<dbReference type="EMBL" id="KN838719">
    <property type="protein sequence ID" value="KIJ96483.1"/>
    <property type="molecule type" value="Genomic_DNA"/>
</dbReference>
<feature type="region of interest" description="Disordered" evidence="1">
    <location>
        <begin position="39"/>
        <end position="110"/>
    </location>
</feature>
<evidence type="ECO:0000313" key="2">
    <source>
        <dbReference type="EMBL" id="KIJ96483.1"/>
    </source>
</evidence>
<feature type="region of interest" description="Disordered" evidence="1">
    <location>
        <begin position="1"/>
        <end position="22"/>
    </location>
</feature>
<dbReference type="AlphaFoldDB" id="A0A0C9X5G7"/>
<gene>
    <name evidence="2" type="ORF">K443DRAFT_10578</name>
</gene>
<feature type="compositionally biased region" description="Basic and acidic residues" evidence="1">
    <location>
        <begin position="85"/>
        <end position="94"/>
    </location>
</feature>
<evidence type="ECO:0000313" key="3">
    <source>
        <dbReference type="Proteomes" id="UP000054477"/>
    </source>
</evidence>
<sequence length="110" mass="11960">MAGPTYRPPVRHSNPGTPLSQSFPSLKLIAVIGDIPYEPQQQPLCDTECEDKDEANDLGDQDQEGSATDEDSEPESGNAGSTHEGVNDKDDKELSATVSEEDSRSKKRRD</sequence>
<name>A0A0C9X5G7_9AGAR</name>